<dbReference type="FunFam" id="3.20.20.70:FF:000026">
    <property type="entry name" value="Biotin synthase"/>
    <property type="match status" value="1"/>
</dbReference>
<dbReference type="NCBIfam" id="TIGR00433">
    <property type="entry name" value="bioB"/>
    <property type="match status" value="1"/>
</dbReference>
<feature type="binding site" evidence="14 15">
    <location>
        <position position="200"/>
    </location>
    <ligand>
        <name>[2Fe-2S] cluster</name>
        <dbReference type="ChEBI" id="CHEBI:190135"/>
    </ligand>
</feature>
<dbReference type="Proteomes" id="UP000594749">
    <property type="component" value="Chromosome"/>
</dbReference>
<keyword evidence="7 14" id="KW-0949">S-adenosyl-L-methionine</keyword>
<dbReference type="InterPro" id="IPR010722">
    <property type="entry name" value="BATS_dom"/>
</dbReference>
<dbReference type="Pfam" id="PF04055">
    <property type="entry name" value="Radical_SAM"/>
    <property type="match status" value="1"/>
</dbReference>
<evidence type="ECO:0000256" key="11">
    <source>
        <dbReference type="ARBA" id="ARBA00023004"/>
    </source>
</evidence>
<dbReference type="PROSITE" id="PS51918">
    <property type="entry name" value="RADICAL_SAM"/>
    <property type="match status" value="1"/>
</dbReference>
<gene>
    <name evidence="14 17" type="primary">bioB</name>
    <name evidence="17" type="ORF">IMC76_01730</name>
</gene>
<dbReference type="SMART" id="SM00729">
    <property type="entry name" value="Elp3"/>
    <property type="match status" value="1"/>
</dbReference>
<dbReference type="OrthoDB" id="9786826at2"/>
<dbReference type="SUPFAM" id="SSF102114">
    <property type="entry name" value="Radical SAM enzymes"/>
    <property type="match status" value="1"/>
</dbReference>
<keyword evidence="10 14" id="KW-0093">Biotin biosynthesis</keyword>
<keyword evidence="12 14" id="KW-0411">Iron-sulfur</keyword>
<feature type="binding site" evidence="14 15">
    <location>
        <position position="140"/>
    </location>
    <ligand>
        <name>[2Fe-2S] cluster</name>
        <dbReference type="ChEBI" id="CHEBI:190135"/>
    </ligand>
</feature>
<evidence type="ECO:0000259" key="16">
    <source>
        <dbReference type="PROSITE" id="PS51918"/>
    </source>
</evidence>
<evidence type="ECO:0000256" key="12">
    <source>
        <dbReference type="ARBA" id="ARBA00023014"/>
    </source>
</evidence>
<dbReference type="AlphaFoldDB" id="A0A7M1LHQ8"/>
<dbReference type="InterPro" id="IPR007197">
    <property type="entry name" value="rSAM"/>
</dbReference>
<dbReference type="InterPro" id="IPR002684">
    <property type="entry name" value="Biotin_synth/BioAB"/>
</dbReference>
<dbReference type="SMART" id="SM00876">
    <property type="entry name" value="BATS"/>
    <property type="match status" value="1"/>
</dbReference>
<evidence type="ECO:0000256" key="14">
    <source>
        <dbReference type="HAMAP-Rule" id="MF_01694"/>
    </source>
</evidence>
<dbReference type="SFLD" id="SFLDG01278">
    <property type="entry name" value="biotin_synthase_like"/>
    <property type="match status" value="1"/>
</dbReference>
<comment type="catalytic activity">
    <reaction evidence="13 14">
        <text>(4R,5S)-dethiobiotin + (sulfur carrier)-SH + 2 reduced [2Fe-2S]-[ferredoxin] + 2 S-adenosyl-L-methionine = (sulfur carrier)-H + biotin + 2 5'-deoxyadenosine + 2 L-methionine + 2 oxidized [2Fe-2S]-[ferredoxin]</text>
        <dbReference type="Rhea" id="RHEA:22060"/>
        <dbReference type="Rhea" id="RHEA-COMP:10000"/>
        <dbReference type="Rhea" id="RHEA-COMP:10001"/>
        <dbReference type="Rhea" id="RHEA-COMP:14737"/>
        <dbReference type="Rhea" id="RHEA-COMP:14739"/>
        <dbReference type="ChEBI" id="CHEBI:17319"/>
        <dbReference type="ChEBI" id="CHEBI:29917"/>
        <dbReference type="ChEBI" id="CHEBI:33737"/>
        <dbReference type="ChEBI" id="CHEBI:33738"/>
        <dbReference type="ChEBI" id="CHEBI:57586"/>
        <dbReference type="ChEBI" id="CHEBI:57844"/>
        <dbReference type="ChEBI" id="CHEBI:59789"/>
        <dbReference type="ChEBI" id="CHEBI:64428"/>
        <dbReference type="ChEBI" id="CHEBI:149473"/>
        <dbReference type="EC" id="2.8.1.6"/>
    </reaction>
</comment>
<sequence length="327" mass="36115">MLVNIIKDKVLNGYKITKDEALNLAKESNLDELLSAADEIRSKFCGCKFNLCSIINVKSGRCSQDCSYCAQSAHFSTGCDEYDIKQKDEVLKFAKQNELENTHRFSLVASGRGLKSQSKDLVKYTEIYHGLKEGTNLHLCGSFGLMDEDALVKLKNLGVQTYHHNLETSRKHYPKICTTHTYDDRINTIKNAKKAGLDVCSGGIFGLGESLEDRVDMAIDLRDLGVTSVPINILTPIKGTPLENSKPLEHEEILRSIAIYRFILPDVYLRFAGGRNFLTKSEIKKALHGGINSLLTGNFLTTAGDCIASDKVLAKEAGFDLSKGADV</sequence>
<comment type="cofactor">
    <cofactor evidence="14">
        <name>[2Fe-2S] cluster</name>
        <dbReference type="ChEBI" id="CHEBI:190135"/>
    </cofactor>
    <text evidence="14">Binds 1 [2Fe-2S] cluster. The cluster is coordinated with 3 cysteines and 1 arginine.</text>
</comment>
<evidence type="ECO:0000256" key="9">
    <source>
        <dbReference type="ARBA" id="ARBA00022723"/>
    </source>
</evidence>
<feature type="domain" description="Radical SAM core" evidence="16">
    <location>
        <begin position="44"/>
        <end position="275"/>
    </location>
</feature>
<feature type="binding site" evidence="14 15">
    <location>
        <position position="69"/>
    </location>
    <ligand>
        <name>[4Fe-4S] cluster</name>
        <dbReference type="ChEBI" id="CHEBI:49883"/>
        <note>4Fe-4S-S-AdoMet</note>
    </ligand>
</feature>
<dbReference type="HAMAP" id="MF_01694">
    <property type="entry name" value="BioB"/>
    <property type="match status" value="1"/>
</dbReference>
<dbReference type="GO" id="GO:0009102">
    <property type="term" value="P:biotin biosynthetic process"/>
    <property type="evidence" value="ECO:0007669"/>
    <property type="project" value="UniProtKB-UniRule"/>
</dbReference>
<dbReference type="CDD" id="cd01335">
    <property type="entry name" value="Radical_SAM"/>
    <property type="match status" value="1"/>
</dbReference>
<dbReference type="EMBL" id="CP063078">
    <property type="protein sequence ID" value="QOQ88117.1"/>
    <property type="molecule type" value="Genomic_DNA"/>
</dbReference>
<organism evidence="17 18">
    <name type="scientific">Campylobacter corcagiensis</name>
    <dbReference type="NCBI Taxonomy" id="1448857"/>
    <lineage>
        <taxon>Bacteria</taxon>
        <taxon>Pseudomonadati</taxon>
        <taxon>Campylobacterota</taxon>
        <taxon>Epsilonproteobacteria</taxon>
        <taxon>Campylobacterales</taxon>
        <taxon>Campylobacteraceae</taxon>
        <taxon>Campylobacter</taxon>
    </lineage>
</organism>
<evidence type="ECO:0000256" key="1">
    <source>
        <dbReference type="ARBA" id="ARBA00004942"/>
    </source>
</evidence>
<dbReference type="GO" id="GO:0005506">
    <property type="term" value="F:iron ion binding"/>
    <property type="evidence" value="ECO:0007669"/>
    <property type="project" value="UniProtKB-UniRule"/>
</dbReference>
<dbReference type="UniPathway" id="UPA00078">
    <property type="reaction ID" value="UER00162"/>
</dbReference>
<protein>
    <recommendedName>
        <fullName evidence="4 14">Biotin synthase</fullName>
        <ecNumber evidence="4 14">2.8.1.6</ecNumber>
    </recommendedName>
</protein>
<dbReference type="InterPro" id="IPR058240">
    <property type="entry name" value="rSAM_sf"/>
</dbReference>
<evidence type="ECO:0000313" key="17">
    <source>
        <dbReference type="EMBL" id="QOQ88117.1"/>
    </source>
</evidence>
<dbReference type="PIRSF" id="PIRSF001619">
    <property type="entry name" value="Biotin_synth"/>
    <property type="match status" value="1"/>
</dbReference>
<feature type="binding site" evidence="14 15">
    <location>
        <position position="66"/>
    </location>
    <ligand>
        <name>[4Fe-4S] cluster</name>
        <dbReference type="ChEBI" id="CHEBI:49883"/>
        <note>4Fe-4S-S-AdoMet</note>
    </ligand>
</feature>
<keyword evidence="6 14" id="KW-0808">Transferase</keyword>
<name>A0A7M1LHQ8_9BACT</name>
<comment type="similarity">
    <text evidence="2 14">Belongs to the radical SAM superfamily. Biotin synthase family.</text>
</comment>
<comment type="cofactor">
    <cofactor evidence="15">
        <name>[2Fe-2S] cluster</name>
        <dbReference type="ChEBI" id="CHEBI:190135"/>
    </cofactor>
    <text evidence="15">Binds 1 [2Fe-2S] cluster. The cluster is coordinated with 3 cysteines and 1 arginine.</text>
</comment>
<accession>A0A7M1LHQ8</accession>
<dbReference type="InterPro" id="IPR024177">
    <property type="entry name" value="Biotin_synthase"/>
</dbReference>
<keyword evidence="11 14" id="KW-0408">Iron</keyword>
<evidence type="ECO:0000256" key="8">
    <source>
        <dbReference type="ARBA" id="ARBA00022714"/>
    </source>
</evidence>
<dbReference type="Gene3D" id="3.20.20.70">
    <property type="entry name" value="Aldolase class I"/>
    <property type="match status" value="1"/>
</dbReference>
<evidence type="ECO:0000256" key="7">
    <source>
        <dbReference type="ARBA" id="ARBA00022691"/>
    </source>
</evidence>
<dbReference type="SFLD" id="SFLDS00029">
    <property type="entry name" value="Radical_SAM"/>
    <property type="match status" value="1"/>
</dbReference>
<evidence type="ECO:0000256" key="15">
    <source>
        <dbReference type="PIRSR" id="PIRSR001619-1"/>
    </source>
</evidence>
<comment type="cofactor">
    <cofactor evidence="14 15">
        <name>[4Fe-4S] cluster</name>
        <dbReference type="ChEBI" id="CHEBI:49883"/>
    </cofactor>
    <text evidence="14 15">Binds 1 [4Fe-4S] cluster. The cluster is coordinated with 3 cysteines and an exchangeable S-adenosyl-L-methionine.</text>
</comment>
<comment type="subunit">
    <text evidence="3 14">Homodimer.</text>
</comment>
<evidence type="ECO:0000256" key="13">
    <source>
        <dbReference type="ARBA" id="ARBA00051157"/>
    </source>
</evidence>
<evidence type="ECO:0000256" key="3">
    <source>
        <dbReference type="ARBA" id="ARBA00011738"/>
    </source>
</evidence>
<keyword evidence="18" id="KW-1185">Reference proteome</keyword>
<dbReference type="GO" id="GO:0051539">
    <property type="term" value="F:4 iron, 4 sulfur cluster binding"/>
    <property type="evidence" value="ECO:0007669"/>
    <property type="project" value="UniProtKB-KW"/>
</dbReference>
<keyword evidence="8 14" id="KW-0001">2Fe-2S</keyword>
<dbReference type="GO" id="GO:0004076">
    <property type="term" value="F:biotin synthase activity"/>
    <property type="evidence" value="ECO:0007669"/>
    <property type="project" value="UniProtKB-UniRule"/>
</dbReference>
<dbReference type="InterPro" id="IPR006638">
    <property type="entry name" value="Elp3/MiaA/NifB-like_rSAM"/>
</dbReference>
<evidence type="ECO:0000256" key="5">
    <source>
        <dbReference type="ARBA" id="ARBA00022485"/>
    </source>
</evidence>
<dbReference type="EC" id="2.8.1.6" evidence="4 14"/>
<proteinExistence type="inferred from homology"/>
<dbReference type="InterPro" id="IPR013785">
    <property type="entry name" value="Aldolase_TIM"/>
</dbReference>
<keyword evidence="5 14" id="KW-0004">4Fe-4S</keyword>
<evidence type="ECO:0000313" key="18">
    <source>
        <dbReference type="Proteomes" id="UP000594749"/>
    </source>
</evidence>
<evidence type="ECO:0000256" key="10">
    <source>
        <dbReference type="ARBA" id="ARBA00022756"/>
    </source>
</evidence>
<feature type="binding site" evidence="14 15">
    <location>
        <position position="270"/>
    </location>
    <ligand>
        <name>[2Fe-2S] cluster</name>
        <dbReference type="ChEBI" id="CHEBI:190135"/>
    </ligand>
</feature>
<dbReference type="PANTHER" id="PTHR22976">
    <property type="entry name" value="BIOTIN SYNTHASE"/>
    <property type="match status" value="1"/>
</dbReference>
<reference evidence="17 18" key="1">
    <citation type="submission" date="2020-10" db="EMBL/GenBank/DDBJ databases">
        <title>Campylobacter and Helicobacter PacBio genomes.</title>
        <authorList>
            <person name="Lane C."/>
        </authorList>
    </citation>
    <scope>NUCLEOTIDE SEQUENCE [LARGE SCALE GENOMIC DNA]</scope>
    <source>
        <strain evidence="17 18">2016D-0077</strain>
    </source>
</reference>
<evidence type="ECO:0000256" key="4">
    <source>
        <dbReference type="ARBA" id="ARBA00012236"/>
    </source>
</evidence>
<comment type="function">
    <text evidence="14">Catalyzes the conversion of dethiobiotin (DTB) to biotin by the insertion of a sulfur atom into dethiobiotin via a radical-based mechanism.</text>
</comment>
<evidence type="ECO:0000256" key="6">
    <source>
        <dbReference type="ARBA" id="ARBA00022679"/>
    </source>
</evidence>
<evidence type="ECO:0000256" key="2">
    <source>
        <dbReference type="ARBA" id="ARBA00010765"/>
    </source>
</evidence>
<dbReference type="PANTHER" id="PTHR22976:SF2">
    <property type="entry name" value="BIOTIN SYNTHASE, MITOCHONDRIAL"/>
    <property type="match status" value="1"/>
</dbReference>
<dbReference type="SFLD" id="SFLDG01060">
    <property type="entry name" value="BATS_domain_containing"/>
    <property type="match status" value="1"/>
</dbReference>
<feature type="binding site" evidence="14 15">
    <location>
        <position position="106"/>
    </location>
    <ligand>
        <name>[2Fe-2S] cluster</name>
        <dbReference type="ChEBI" id="CHEBI:190135"/>
    </ligand>
</feature>
<dbReference type="GO" id="GO:0051537">
    <property type="term" value="F:2 iron, 2 sulfur cluster binding"/>
    <property type="evidence" value="ECO:0007669"/>
    <property type="project" value="UniProtKB-KW"/>
</dbReference>
<feature type="binding site" evidence="14 15">
    <location>
        <position position="62"/>
    </location>
    <ligand>
        <name>[4Fe-4S] cluster</name>
        <dbReference type="ChEBI" id="CHEBI:49883"/>
        <note>4Fe-4S-S-AdoMet</note>
    </ligand>
</feature>
<comment type="pathway">
    <text evidence="1 14">Cofactor biosynthesis; biotin biosynthesis; biotin from 7,8-diaminononanoate: step 2/2.</text>
</comment>
<keyword evidence="9 14" id="KW-0479">Metal-binding</keyword>
<dbReference type="Pfam" id="PF06968">
    <property type="entry name" value="BATS"/>
    <property type="match status" value="1"/>
</dbReference>